<sequence length="199" mass="22170">METRPAEADQGKTQYTIGRDRLHRLLAIWSMLSGVPEDALRCQTETMFGLEGEDADNPVRVHAAGEYVLRMNAVLLEKGARVSAAAAGAYMRAMGVKPEEPELVSVFWQEFERLQQLVGGLDHSRTPARIAINLNQFLRLSDEHAGPGFDSAELKEALRTSQSHVLLAVNRCVHSRRHGKVYKCWVFERGDVTPVSADD</sequence>
<gene>
    <name evidence="1" type="ordered locus">Dvul_1483</name>
</gene>
<accession>A0A0H3A8S6</accession>
<reference evidence="2" key="1">
    <citation type="journal article" date="2009" name="Environ. Microbiol.">
        <title>Contribution of mobile genetic elements to Desulfovibrio vulgaris genome plasticity.</title>
        <authorList>
            <person name="Walker C.B."/>
            <person name="Stolyar S."/>
            <person name="Chivian D."/>
            <person name="Pinel N."/>
            <person name="Gabster J.A."/>
            <person name="Dehal P.S."/>
            <person name="He Z."/>
            <person name="Yang Z.K."/>
            <person name="Yen H.C."/>
            <person name="Zhou J."/>
            <person name="Wall J.D."/>
            <person name="Hazen T.C."/>
            <person name="Arkin A.P."/>
            <person name="Stahl D.A."/>
        </authorList>
    </citation>
    <scope>NUCLEOTIDE SEQUENCE [LARGE SCALE GENOMIC DNA]</scope>
    <source>
        <strain evidence="2">DP4</strain>
    </source>
</reference>
<evidence type="ECO:0000313" key="2">
    <source>
        <dbReference type="Proteomes" id="UP000009173"/>
    </source>
</evidence>
<protein>
    <submittedName>
        <fullName evidence="1">Uncharacterized protein</fullName>
    </submittedName>
</protein>
<evidence type="ECO:0000313" key="1">
    <source>
        <dbReference type="EMBL" id="ABM28501.1"/>
    </source>
</evidence>
<dbReference type="HOGENOM" id="CLU_1370282_0_0_7"/>
<dbReference type="EMBL" id="CP000527">
    <property type="protein sequence ID" value="ABM28501.1"/>
    <property type="molecule type" value="Genomic_DNA"/>
</dbReference>
<dbReference type="RefSeq" id="WP_011792298.1">
    <property type="nucleotide sequence ID" value="NC_008751.1"/>
</dbReference>
<dbReference type="Proteomes" id="UP000009173">
    <property type="component" value="Chromosome"/>
</dbReference>
<name>A0A0H3A8S6_NITV4</name>
<dbReference type="AlphaFoldDB" id="A0A0H3A8S6"/>
<organism evidence="1 2">
    <name type="scientific">Nitratidesulfovibrio vulgaris (strain DP4)</name>
    <name type="common">Desulfovibrio vulgaris</name>
    <dbReference type="NCBI Taxonomy" id="391774"/>
    <lineage>
        <taxon>Bacteria</taxon>
        <taxon>Pseudomonadati</taxon>
        <taxon>Thermodesulfobacteriota</taxon>
        <taxon>Desulfovibrionia</taxon>
        <taxon>Desulfovibrionales</taxon>
        <taxon>Desulfovibrionaceae</taxon>
        <taxon>Nitratidesulfovibrio</taxon>
    </lineage>
</organism>
<proteinExistence type="predicted"/>
<dbReference type="KEGG" id="dvl:Dvul_1483"/>